<proteinExistence type="predicted"/>
<name>A0A1X7U7L5_AMPQE</name>
<dbReference type="AlphaFoldDB" id="A0A1X7U7L5"/>
<reference evidence="1" key="1">
    <citation type="submission" date="2017-05" db="UniProtKB">
        <authorList>
            <consortium name="EnsemblMetazoa"/>
        </authorList>
    </citation>
    <scope>IDENTIFICATION</scope>
</reference>
<accession>A0A1X7U7L5</accession>
<protein>
    <submittedName>
        <fullName evidence="1">Uncharacterized protein</fullName>
    </submittedName>
</protein>
<evidence type="ECO:0000313" key="1">
    <source>
        <dbReference type="EnsemblMetazoa" id="Aqu2.1.23643_001"/>
    </source>
</evidence>
<sequence>RKTREVPHNVEDTIRVISHCKGKVTEVEEDPASFSIRTDFVYPLLKELAHVIDSEFCAPLNVFICEIKLKECVYEAPLFILPETNWD</sequence>
<organism evidence="1">
    <name type="scientific">Amphimedon queenslandica</name>
    <name type="common">Sponge</name>
    <dbReference type="NCBI Taxonomy" id="400682"/>
    <lineage>
        <taxon>Eukaryota</taxon>
        <taxon>Metazoa</taxon>
        <taxon>Porifera</taxon>
        <taxon>Demospongiae</taxon>
        <taxon>Heteroscleromorpha</taxon>
        <taxon>Haplosclerida</taxon>
        <taxon>Niphatidae</taxon>
        <taxon>Amphimedon</taxon>
    </lineage>
</organism>
<dbReference type="InParanoid" id="A0A1X7U7L5"/>
<dbReference type="EnsemblMetazoa" id="Aqu2.1.23643_001">
    <property type="protein sequence ID" value="Aqu2.1.23643_001"/>
    <property type="gene ID" value="Aqu2.1.23643"/>
</dbReference>